<dbReference type="InterPro" id="IPR046341">
    <property type="entry name" value="SET_dom_sf"/>
</dbReference>
<dbReference type="Pfam" id="PF01753">
    <property type="entry name" value="zf-MYND"/>
    <property type="match status" value="1"/>
</dbReference>
<dbReference type="InterPro" id="IPR001214">
    <property type="entry name" value="SET_dom"/>
</dbReference>
<dbReference type="EMBL" id="WJQU01002767">
    <property type="protein sequence ID" value="KAJ6630523.1"/>
    <property type="molecule type" value="Genomic_DNA"/>
</dbReference>
<evidence type="ECO:0000259" key="5">
    <source>
        <dbReference type="PROSITE" id="PS50280"/>
    </source>
</evidence>
<dbReference type="PROSITE" id="PS50280">
    <property type="entry name" value="SET"/>
    <property type="match status" value="1"/>
</dbReference>
<dbReference type="GO" id="GO:0008170">
    <property type="term" value="F:N-methyltransferase activity"/>
    <property type="evidence" value="ECO:0007669"/>
    <property type="project" value="UniProtKB-ARBA"/>
</dbReference>
<organism evidence="7 8">
    <name type="scientific">Pseudolycoriella hygida</name>
    <dbReference type="NCBI Taxonomy" id="35572"/>
    <lineage>
        <taxon>Eukaryota</taxon>
        <taxon>Metazoa</taxon>
        <taxon>Ecdysozoa</taxon>
        <taxon>Arthropoda</taxon>
        <taxon>Hexapoda</taxon>
        <taxon>Insecta</taxon>
        <taxon>Pterygota</taxon>
        <taxon>Neoptera</taxon>
        <taxon>Endopterygota</taxon>
        <taxon>Diptera</taxon>
        <taxon>Nematocera</taxon>
        <taxon>Sciaroidea</taxon>
        <taxon>Sciaridae</taxon>
        <taxon>Pseudolycoriella</taxon>
    </lineage>
</organism>
<dbReference type="AlphaFoldDB" id="A0A9Q0RUM9"/>
<dbReference type="GO" id="GO:0008270">
    <property type="term" value="F:zinc ion binding"/>
    <property type="evidence" value="ECO:0007669"/>
    <property type="project" value="UniProtKB-KW"/>
</dbReference>
<dbReference type="SUPFAM" id="SSF82199">
    <property type="entry name" value="SET domain"/>
    <property type="match status" value="1"/>
</dbReference>
<keyword evidence="2 4" id="KW-0863">Zinc-finger</keyword>
<dbReference type="Gene3D" id="1.10.220.160">
    <property type="match status" value="1"/>
</dbReference>
<keyword evidence="3" id="KW-0862">Zinc</keyword>
<evidence type="ECO:0000259" key="6">
    <source>
        <dbReference type="PROSITE" id="PS50865"/>
    </source>
</evidence>
<dbReference type="GO" id="GO:0008276">
    <property type="term" value="F:protein methyltransferase activity"/>
    <property type="evidence" value="ECO:0007669"/>
    <property type="project" value="UniProtKB-ARBA"/>
</dbReference>
<feature type="domain" description="MYND-type" evidence="6">
    <location>
        <begin position="172"/>
        <end position="212"/>
    </location>
</feature>
<accession>A0A9Q0RUM9</accession>
<evidence type="ECO:0000256" key="3">
    <source>
        <dbReference type="ARBA" id="ARBA00022833"/>
    </source>
</evidence>
<dbReference type="SUPFAM" id="SSF144232">
    <property type="entry name" value="HIT/MYND zinc finger-like"/>
    <property type="match status" value="1"/>
</dbReference>
<dbReference type="Gene3D" id="1.25.40.10">
    <property type="entry name" value="Tetratricopeptide repeat domain"/>
    <property type="match status" value="1"/>
</dbReference>
<feature type="domain" description="SET" evidence="5">
    <location>
        <begin position="252"/>
        <end position="407"/>
    </location>
</feature>
<dbReference type="Proteomes" id="UP001151699">
    <property type="component" value="Unassembled WGS sequence"/>
</dbReference>
<dbReference type="InterPro" id="IPR002893">
    <property type="entry name" value="Znf_MYND"/>
</dbReference>
<dbReference type="PANTHER" id="PTHR47111:SF1">
    <property type="entry name" value="SET AND MYND DOMAIN-CONTAINING PROTEIN 4"/>
    <property type="match status" value="1"/>
</dbReference>
<evidence type="ECO:0000313" key="7">
    <source>
        <dbReference type="EMBL" id="KAJ6630523.1"/>
    </source>
</evidence>
<comment type="caution">
    <text evidence="7">The sequence shown here is derived from an EMBL/GenBank/DDBJ whole genome shotgun (WGS) entry which is preliminary data.</text>
</comment>
<dbReference type="InterPro" id="IPR011990">
    <property type="entry name" value="TPR-like_helical_dom_sf"/>
</dbReference>
<dbReference type="Gene3D" id="2.170.270.10">
    <property type="entry name" value="SET domain"/>
    <property type="match status" value="1"/>
</dbReference>
<keyword evidence="8" id="KW-1185">Reference proteome</keyword>
<evidence type="ECO:0000256" key="4">
    <source>
        <dbReference type="PROSITE-ProRule" id="PRU00134"/>
    </source>
</evidence>
<protein>
    <submittedName>
        <fullName evidence="7">SET and MYND domain-containing protein 4</fullName>
    </submittedName>
</protein>
<proteinExistence type="predicted"/>
<dbReference type="Pfam" id="PF00856">
    <property type="entry name" value="SET"/>
    <property type="match status" value="1"/>
</dbReference>
<reference evidence="7" key="1">
    <citation type="submission" date="2022-07" db="EMBL/GenBank/DDBJ databases">
        <authorList>
            <person name="Trinca V."/>
            <person name="Uliana J.V.C."/>
            <person name="Torres T.T."/>
            <person name="Ward R.J."/>
            <person name="Monesi N."/>
        </authorList>
    </citation>
    <scope>NUCLEOTIDE SEQUENCE</scope>
    <source>
        <strain evidence="7">HSMRA1968</strain>
        <tissue evidence="7">Whole embryos</tissue>
    </source>
</reference>
<dbReference type="OrthoDB" id="5945798at2759"/>
<evidence type="ECO:0000256" key="2">
    <source>
        <dbReference type="ARBA" id="ARBA00022771"/>
    </source>
</evidence>
<evidence type="ECO:0000313" key="8">
    <source>
        <dbReference type="Proteomes" id="UP001151699"/>
    </source>
</evidence>
<dbReference type="GO" id="GO:0008757">
    <property type="term" value="F:S-adenosylmethionine-dependent methyltransferase activity"/>
    <property type="evidence" value="ECO:0007669"/>
    <property type="project" value="UniProtKB-ARBA"/>
</dbReference>
<keyword evidence="1" id="KW-0479">Metal-binding</keyword>
<dbReference type="PROSITE" id="PS01360">
    <property type="entry name" value="ZF_MYND_1"/>
    <property type="match status" value="1"/>
</dbReference>
<dbReference type="PROSITE" id="PS50865">
    <property type="entry name" value="ZF_MYND_2"/>
    <property type="match status" value="1"/>
</dbReference>
<dbReference type="PANTHER" id="PTHR47111">
    <property type="entry name" value="BCDNA.LD29892"/>
    <property type="match status" value="1"/>
</dbReference>
<gene>
    <name evidence="7" type="primary">smyd4_0</name>
    <name evidence="7" type="ORF">Bhyg_15901</name>
</gene>
<dbReference type="Gene3D" id="6.10.140.2220">
    <property type="match status" value="1"/>
</dbReference>
<dbReference type="SUPFAM" id="SSF48452">
    <property type="entry name" value="TPR-like"/>
    <property type="match status" value="1"/>
</dbReference>
<evidence type="ECO:0000256" key="1">
    <source>
        <dbReference type="ARBA" id="ARBA00022723"/>
    </source>
</evidence>
<sequence length="518" mass="60018">MSKLNAKSVSLRREGNEFFNQKCYYNAMLKYNESLCLAELDSETLGLAYANRSDIYFEMKLYNHCLKNINLAKQNKYPELNAVVLNEREEKCLNALKQDKRENDCTDAQQLFKLSYAQNKNITFVIDCLEMKNDSTYGRHIVTNKSLKVGDVVAIEEPFCKIVRDEYVQQICSWCFKSNMMDLIPCRSCTKAMFCSADCETKACQTFHKYECPVMEITSKLSKNLQMALRTLYVVLAIFDDSIHDLQKYILNHPEICTIFDVKGLDERSKFLAINSLIANDKIDIRKEVLEEISQWSSKLKEIWSTHGDFIAQFLHRQIQVATVNYHEIYSWPLKKGGFFDKDIDKLPDAFAYQRVTVSAGNGSYPFCSLLNHSCAPNVGKIFVNDKIVLIVQRPIEKGAQLFDNYGYHFTNMSKDCRQKELLKQYKFLCNCDACKHNWPILTNLKIANKLNLNKAKKVCRELKMLEVNRKKAMSKYKELCDIVNKNHKNFPSVEMCSIMESMAAYLEMSLKPSLQFV</sequence>
<name>A0A9Q0RUM9_9DIPT</name>